<accession>A0AAV1THG7</accession>
<name>A0AAV1THG7_9STRA</name>
<protein>
    <submittedName>
        <fullName evidence="1">Uncharacterized protein</fullName>
    </submittedName>
</protein>
<comment type="caution">
    <text evidence="1">The sequence shown here is derived from an EMBL/GenBank/DDBJ whole genome shotgun (WGS) entry which is preliminary data.</text>
</comment>
<dbReference type="Proteomes" id="UP001162060">
    <property type="component" value="Unassembled WGS sequence"/>
</dbReference>
<evidence type="ECO:0000313" key="2">
    <source>
        <dbReference type="Proteomes" id="UP001162060"/>
    </source>
</evidence>
<reference evidence="1" key="1">
    <citation type="submission" date="2024-01" db="EMBL/GenBank/DDBJ databases">
        <authorList>
            <person name="Webb A."/>
        </authorList>
    </citation>
    <scope>NUCLEOTIDE SEQUENCE</scope>
    <source>
        <strain evidence="1">Pm1</strain>
    </source>
</reference>
<sequence length="61" mass="6648">MLAEIPRLNELVGGTTRLQVFVDCQLGNSGAALVSRGIVMNVTDRHAHYFHPEQLTSRAVG</sequence>
<dbReference type="AlphaFoldDB" id="A0AAV1THG7"/>
<evidence type="ECO:0000313" key="1">
    <source>
        <dbReference type="EMBL" id="CAK7918802.1"/>
    </source>
</evidence>
<gene>
    <name evidence="1" type="ORF">PM001_LOCUS5868</name>
</gene>
<dbReference type="EMBL" id="CAKLBY020000047">
    <property type="protein sequence ID" value="CAK7918802.1"/>
    <property type="molecule type" value="Genomic_DNA"/>
</dbReference>
<organism evidence="1 2">
    <name type="scientific">Peronospora matthiolae</name>
    <dbReference type="NCBI Taxonomy" id="2874970"/>
    <lineage>
        <taxon>Eukaryota</taxon>
        <taxon>Sar</taxon>
        <taxon>Stramenopiles</taxon>
        <taxon>Oomycota</taxon>
        <taxon>Peronosporomycetes</taxon>
        <taxon>Peronosporales</taxon>
        <taxon>Peronosporaceae</taxon>
        <taxon>Peronospora</taxon>
    </lineage>
</organism>
<proteinExistence type="predicted"/>